<evidence type="ECO:0000313" key="3">
    <source>
        <dbReference type="Proteomes" id="UP000198565"/>
    </source>
</evidence>
<protein>
    <submittedName>
        <fullName evidence="2">Uncharacterized protein</fullName>
    </submittedName>
</protein>
<dbReference type="RefSeq" id="WP_091482094.1">
    <property type="nucleotide sequence ID" value="NZ_FOTR01000002.1"/>
</dbReference>
<organism evidence="2 3">
    <name type="scientific">Gracilibacillus orientalis</name>
    <dbReference type="NCBI Taxonomy" id="334253"/>
    <lineage>
        <taxon>Bacteria</taxon>
        <taxon>Bacillati</taxon>
        <taxon>Bacillota</taxon>
        <taxon>Bacilli</taxon>
        <taxon>Bacillales</taxon>
        <taxon>Bacillaceae</taxon>
        <taxon>Gracilibacillus</taxon>
    </lineage>
</organism>
<feature type="transmembrane region" description="Helical" evidence="1">
    <location>
        <begin position="56"/>
        <end position="74"/>
    </location>
</feature>
<evidence type="ECO:0000256" key="1">
    <source>
        <dbReference type="SAM" id="Phobius"/>
    </source>
</evidence>
<proteinExistence type="predicted"/>
<dbReference type="OrthoDB" id="2973434at2"/>
<gene>
    <name evidence="2" type="ORF">SAMN04487943_102340</name>
</gene>
<evidence type="ECO:0000313" key="2">
    <source>
        <dbReference type="EMBL" id="SFL58773.1"/>
    </source>
</evidence>
<keyword evidence="1" id="KW-0472">Membrane</keyword>
<dbReference type="AlphaFoldDB" id="A0A1I4IXQ4"/>
<keyword evidence="3" id="KW-1185">Reference proteome</keyword>
<reference evidence="3" key="1">
    <citation type="submission" date="2016-10" db="EMBL/GenBank/DDBJ databases">
        <authorList>
            <person name="Varghese N."/>
            <person name="Submissions S."/>
        </authorList>
    </citation>
    <scope>NUCLEOTIDE SEQUENCE [LARGE SCALE GENOMIC DNA]</scope>
    <source>
        <strain evidence="3">CGMCC 1.4250</strain>
    </source>
</reference>
<keyword evidence="1" id="KW-0812">Transmembrane</keyword>
<sequence length="108" mass="12322">MKIVGEIQRKYRERNKLFLALDIFLSILMIYFAVRVLFISISGLVSSNPSTDSPTLLIFAMLFTLGLSSAVRVVEMLVIGKKEYLMLLLFSTIFVLSVSVYILLLDYF</sequence>
<keyword evidence="1" id="KW-1133">Transmembrane helix</keyword>
<dbReference type="STRING" id="334253.SAMN04487943_102340"/>
<dbReference type="EMBL" id="FOTR01000002">
    <property type="protein sequence ID" value="SFL58773.1"/>
    <property type="molecule type" value="Genomic_DNA"/>
</dbReference>
<feature type="transmembrane region" description="Helical" evidence="1">
    <location>
        <begin position="86"/>
        <end position="104"/>
    </location>
</feature>
<name>A0A1I4IXQ4_9BACI</name>
<dbReference type="Proteomes" id="UP000198565">
    <property type="component" value="Unassembled WGS sequence"/>
</dbReference>
<feature type="transmembrane region" description="Helical" evidence="1">
    <location>
        <begin position="21"/>
        <end position="44"/>
    </location>
</feature>
<accession>A0A1I4IXQ4</accession>